<proteinExistence type="predicted"/>
<organism evidence="2 3">
    <name type="scientific">Phytophthora sojae (strain P6497)</name>
    <name type="common">Soybean stem and root rot agent</name>
    <name type="synonym">Phytophthora megasperma f. sp. glycines</name>
    <dbReference type="NCBI Taxonomy" id="1094619"/>
    <lineage>
        <taxon>Eukaryota</taxon>
        <taxon>Sar</taxon>
        <taxon>Stramenopiles</taxon>
        <taxon>Oomycota</taxon>
        <taxon>Peronosporomycetes</taxon>
        <taxon>Peronosporales</taxon>
        <taxon>Peronosporaceae</taxon>
        <taxon>Phytophthora</taxon>
    </lineage>
</organism>
<dbReference type="EMBL" id="JH159161">
    <property type="protein sequence ID" value="EGZ08047.1"/>
    <property type="molecule type" value="Genomic_DNA"/>
</dbReference>
<evidence type="ECO:0008006" key="4">
    <source>
        <dbReference type="Google" id="ProtNLM"/>
    </source>
</evidence>
<accession>G5A821</accession>
<dbReference type="GeneID" id="20661083"/>
<dbReference type="RefSeq" id="XP_009536219.1">
    <property type="nucleotide sequence ID" value="XM_009537924.1"/>
</dbReference>
<reference evidence="2 3" key="1">
    <citation type="journal article" date="2006" name="Science">
        <title>Phytophthora genome sequences uncover evolutionary origins and mechanisms of pathogenesis.</title>
        <authorList>
            <person name="Tyler B.M."/>
            <person name="Tripathy S."/>
            <person name="Zhang X."/>
            <person name="Dehal P."/>
            <person name="Jiang R.H."/>
            <person name="Aerts A."/>
            <person name="Arredondo F.D."/>
            <person name="Baxter L."/>
            <person name="Bensasson D."/>
            <person name="Beynon J.L."/>
            <person name="Chapman J."/>
            <person name="Damasceno C.M."/>
            <person name="Dorrance A.E."/>
            <person name="Dou D."/>
            <person name="Dickerman A.W."/>
            <person name="Dubchak I.L."/>
            <person name="Garbelotto M."/>
            <person name="Gijzen M."/>
            <person name="Gordon S.G."/>
            <person name="Govers F."/>
            <person name="Grunwald N.J."/>
            <person name="Huang W."/>
            <person name="Ivors K.L."/>
            <person name="Jones R.W."/>
            <person name="Kamoun S."/>
            <person name="Krampis K."/>
            <person name="Lamour K.H."/>
            <person name="Lee M.K."/>
            <person name="McDonald W.H."/>
            <person name="Medina M."/>
            <person name="Meijer H.J."/>
            <person name="Nordberg E.K."/>
            <person name="Maclean D.J."/>
            <person name="Ospina-Giraldo M.D."/>
            <person name="Morris P.F."/>
            <person name="Phuntumart V."/>
            <person name="Putnam N.H."/>
            <person name="Rash S."/>
            <person name="Rose J.K."/>
            <person name="Sakihama Y."/>
            <person name="Salamov A.A."/>
            <person name="Savidor A."/>
            <person name="Scheuring C.F."/>
            <person name="Smith B.M."/>
            <person name="Sobral B.W."/>
            <person name="Terry A."/>
            <person name="Torto-Alalibo T.A."/>
            <person name="Win J."/>
            <person name="Xu Z."/>
            <person name="Zhang H."/>
            <person name="Grigoriev I.V."/>
            <person name="Rokhsar D.S."/>
            <person name="Boore J.L."/>
        </authorList>
    </citation>
    <scope>NUCLEOTIDE SEQUENCE [LARGE SCALE GENOMIC DNA]</scope>
    <source>
        <strain evidence="2 3">P6497</strain>
    </source>
</reference>
<sequence length="57" mass="6043">MKFFRCLAVVAMALAAAATVSGSVTEETGVQARHMLAMGDESVMLARGSLRRAQETN</sequence>
<keyword evidence="3" id="KW-1185">Reference proteome</keyword>
<evidence type="ECO:0000313" key="2">
    <source>
        <dbReference type="EMBL" id="EGZ08047.1"/>
    </source>
</evidence>
<dbReference type="AlphaFoldDB" id="G5A821"/>
<dbReference type="Proteomes" id="UP000002640">
    <property type="component" value="Unassembled WGS sequence"/>
</dbReference>
<dbReference type="KEGG" id="psoj:PHYSODRAFT_527015"/>
<protein>
    <recommendedName>
        <fullName evidence="4">RxLR effector protein</fullName>
    </recommendedName>
</protein>
<feature type="chain" id="PRO_5003473076" description="RxLR effector protein" evidence="1">
    <location>
        <begin position="23"/>
        <end position="57"/>
    </location>
</feature>
<evidence type="ECO:0000256" key="1">
    <source>
        <dbReference type="SAM" id="SignalP"/>
    </source>
</evidence>
<gene>
    <name evidence="2" type="ORF">PHYSODRAFT_527015</name>
</gene>
<feature type="signal peptide" evidence="1">
    <location>
        <begin position="1"/>
        <end position="22"/>
    </location>
</feature>
<name>G5A821_PHYSP</name>
<keyword evidence="1" id="KW-0732">Signal</keyword>
<dbReference type="InParanoid" id="G5A821"/>
<evidence type="ECO:0000313" key="3">
    <source>
        <dbReference type="Proteomes" id="UP000002640"/>
    </source>
</evidence>